<evidence type="ECO:0000256" key="12">
    <source>
        <dbReference type="ARBA" id="ARBA00023137"/>
    </source>
</evidence>
<feature type="region of interest" description="Disordered" evidence="18">
    <location>
        <begin position="21"/>
        <end position="42"/>
    </location>
</feature>
<evidence type="ECO:0000256" key="17">
    <source>
        <dbReference type="ARBA" id="ARBA00061639"/>
    </source>
</evidence>
<keyword evidence="14" id="KW-0675">Receptor</keyword>
<evidence type="ECO:0000313" key="23">
    <source>
        <dbReference type="Proteomes" id="UP000264800"/>
    </source>
</evidence>
<keyword evidence="15" id="KW-0325">Glycoprotein</keyword>
<dbReference type="GeneTree" id="ENSGT00940000159733"/>
<keyword evidence="23" id="KW-1185">Reference proteome</keyword>
<dbReference type="InterPro" id="IPR000719">
    <property type="entry name" value="Prot_kinase_dom"/>
</dbReference>
<dbReference type="EC" id="2.7.10.1" evidence="2"/>
<keyword evidence="10 19" id="KW-1133">Transmembrane helix</keyword>
<dbReference type="CDD" id="cd00057">
    <property type="entry name" value="FA58C"/>
    <property type="match status" value="1"/>
</dbReference>
<evidence type="ECO:0000313" key="22">
    <source>
        <dbReference type="Ensembl" id="ENSKMAP00000012309.1"/>
    </source>
</evidence>
<dbReference type="Gene3D" id="2.60.120.260">
    <property type="entry name" value="Galactose-binding domain-like"/>
    <property type="match status" value="1"/>
</dbReference>
<dbReference type="FunFam" id="1.10.510.10:FF:000053">
    <property type="entry name" value="Epithelial discoidin domain-containing receptor 1"/>
    <property type="match status" value="1"/>
</dbReference>
<evidence type="ECO:0000256" key="4">
    <source>
        <dbReference type="ARBA" id="ARBA00022679"/>
    </source>
</evidence>
<dbReference type="InterPro" id="IPR000421">
    <property type="entry name" value="FA58C"/>
</dbReference>
<dbReference type="GO" id="GO:0010976">
    <property type="term" value="P:positive regulation of neuron projection development"/>
    <property type="evidence" value="ECO:0007669"/>
    <property type="project" value="TreeGrafter"/>
</dbReference>
<comment type="similarity">
    <text evidence="17">Belongs to the protein kinase superfamily. Tyr protein kinase family. Insulin receptor subfamily.</text>
</comment>
<keyword evidence="12" id="KW-0829">Tyrosine-protein kinase</keyword>
<dbReference type="GO" id="GO:0038062">
    <property type="term" value="F:protein tyrosine kinase collagen receptor activity"/>
    <property type="evidence" value="ECO:0007669"/>
    <property type="project" value="TreeGrafter"/>
</dbReference>
<protein>
    <recommendedName>
        <fullName evidence="2">receptor protein-tyrosine kinase</fullName>
        <ecNumber evidence="2">2.7.10.1</ecNumber>
    </recommendedName>
</protein>
<dbReference type="FunFam" id="2.60.120.260:FF:000007">
    <property type="entry name" value="Discoidin domain receptor tyrosine kinase 1"/>
    <property type="match status" value="1"/>
</dbReference>
<dbReference type="SUPFAM" id="SSF56112">
    <property type="entry name" value="Protein kinase-like (PK-like)"/>
    <property type="match status" value="1"/>
</dbReference>
<dbReference type="GO" id="GO:0043235">
    <property type="term" value="C:receptor complex"/>
    <property type="evidence" value="ECO:0007669"/>
    <property type="project" value="TreeGrafter"/>
</dbReference>
<dbReference type="PROSITE" id="PS50011">
    <property type="entry name" value="PROTEIN_KINASE_DOM"/>
    <property type="match status" value="1"/>
</dbReference>
<keyword evidence="7" id="KW-0547">Nucleotide-binding</keyword>
<keyword evidence="3" id="KW-1003">Cell membrane</keyword>
<dbReference type="Pfam" id="PF21114">
    <property type="entry name" value="DDR1-2_DS-like"/>
    <property type="match status" value="1"/>
</dbReference>
<evidence type="ECO:0000256" key="2">
    <source>
        <dbReference type="ARBA" id="ARBA00011902"/>
    </source>
</evidence>
<keyword evidence="5 19" id="KW-0812">Transmembrane</keyword>
<dbReference type="InterPro" id="IPR050122">
    <property type="entry name" value="RTK"/>
</dbReference>
<dbReference type="InterPro" id="IPR002011">
    <property type="entry name" value="Tyr_kinase_rcpt_2_CS"/>
</dbReference>
<comment type="subcellular location">
    <subcellularLocation>
        <location evidence="1">Cell membrane</location>
        <topology evidence="1">Single-pass type I membrane protein</topology>
    </subcellularLocation>
</comment>
<dbReference type="GO" id="GO:0005886">
    <property type="term" value="C:plasma membrane"/>
    <property type="evidence" value="ECO:0007669"/>
    <property type="project" value="UniProtKB-SubCell"/>
</dbReference>
<evidence type="ECO:0000256" key="6">
    <source>
        <dbReference type="ARBA" id="ARBA00022729"/>
    </source>
</evidence>
<evidence type="ECO:0000256" key="1">
    <source>
        <dbReference type="ARBA" id="ARBA00004251"/>
    </source>
</evidence>
<feature type="compositionally biased region" description="Polar residues" evidence="18">
    <location>
        <begin position="22"/>
        <end position="31"/>
    </location>
</feature>
<dbReference type="SMART" id="SM00231">
    <property type="entry name" value="FA58C"/>
    <property type="match status" value="1"/>
</dbReference>
<dbReference type="PANTHER" id="PTHR24416:SF333">
    <property type="entry name" value="EPITHELIAL DISCOIDIN DOMAIN-CONTAINING RECEPTOR 1"/>
    <property type="match status" value="1"/>
</dbReference>
<evidence type="ECO:0000256" key="9">
    <source>
        <dbReference type="ARBA" id="ARBA00022840"/>
    </source>
</evidence>
<dbReference type="Pfam" id="PF00754">
    <property type="entry name" value="F5_F8_type_C"/>
    <property type="match status" value="1"/>
</dbReference>
<dbReference type="GO" id="GO:0051897">
    <property type="term" value="P:positive regulation of phosphatidylinositol 3-kinase/protein kinase B signal transduction"/>
    <property type="evidence" value="ECO:0007669"/>
    <property type="project" value="TreeGrafter"/>
</dbReference>
<evidence type="ECO:0000256" key="18">
    <source>
        <dbReference type="SAM" id="MobiDB-lite"/>
    </source>
</evidence>
<keyword evidence="11 19" id="KW-0472">Membrane</keyword>
<dbReference type="Ensembl" id="ENSKMAT00000012494.1">
    <property type="protein sequence ID" value="ENSKMAP00000012309.1"/>
    <property type="gene ID" value="ENSKMAG00000009109.1"/>
</dbReference>
<feature type="domain" description="F5/8 type C" evidence="21">
    <location>
        <begin position="6"/>
        <end position="160"/>
    </location>
</feature>
<reference evidence="22" key="2">
    <citation type="submission" date="2025-09" db="UniProtKB">
        <authorList>
            <consortium name="Ensembl"/>
        </authorList>
    </citation>
    <scope>IDENTIFICATION</scope>
</reference>
<dbReference type="PROSITE" id="PS00239">
    <property type="entry name" value="RECEPTOR_TYR_KIN_II"/>
    <property type="match status" value="1"/>
</dbReference>
<evidence type="ECO:0000256" key="19">
    <source>
        <dbReference type="SAM" id="Phobius"/>
    </source>
</evidence>
<name>A0A3Q3ALL5_KRYMA</name>
<dbReference type="InterPro" id="IPR008979">
    <property type="entry name" value="Galactose-bd-like_sf"/>
</dbReference>
<keyword evidence="6" id="KW-0732">Signal</keyword>
<evidence type="ECO:0000256" key="14">
    <source>
        <dbReference type="ARBA" id="ARBA00023170"/>
    </source>
</evidence>
<dbReference type="PROSITE" id="PS01285">
    <property type="entry name" value="FA58C_1"/>
    <property type="match status" value="1"/>
</dbReference>
<evidence type="ECO:0000256" key="3">
    <source>
        <dbReference type="ARBA" id="ARBA00022475"/>
    </source>
</evidence>
<dbReference type="PROSITE" id="PS50022">
    <property type="entry name" value="FA58C_3"/>
    <property type="match status" value="1"/>
</dbReference>
<dbReference type="PANTHER" id="PTHR24416">
    <property type="entry name" value="TYROSINE-PROTEIN KINASE RECEPTOR"/>
    <property type="match status" value="1"/>
</dbReference>
<reference evidence="22" key="1">
    <citation type="submission" date="2025-08" db="UniProtKB">
        <authorList>
            <consortium name="Ensembl"/>
        </authorList>
    </citation>
    <scope>IDENTIFICATION</scope>
</reference>
<dbReference type="Gene3D" id="1.10.510.10">
    <property type="entry name" value="Transferase(Phosphotransferase) domain 1"/>
    <property type="match status" value="1"/>
</dbReference>
<feature type="transmembrane region" description="Helical" evidence="19">
    <location>
        <begin position="384"/>
        <end position="406"/>
    </location>
</feature>
<dbReference type="InterPro" id="IPR020635">
    <property type="entry name" value="Tyr_kinase_cat_dom"/>
</dbReference>
<dbReference type="PROSITE" id="PS01286">
    <property type="entry name" value="FA58C_2"/>
    <property type="match status" value="1"/>
</dbReference>
<keyword evidence="8" id="KW-0418">Kinase</keyword>
<dbReference type="Gene3D" id="3.30.200.20">
    <property type="entry name" value="Phosphorylase Kinase, domain 1"/>
    <property type="match status" value="1"/>
</dbReference>
<dbReference type="InterPro" id="IPR008266">
    <property type="entry name" value="Tyr_kinase_AS"/>
</dbReference>
<evidence type="ECO:0000256" key="11">
    <source>
        <dbReference type="ARBA" id="ARBA00023136"/>
    </source>
</evidence>
<evidence type="ECO:0000256" key="13">
    <source>
        <dbReference type="ARBA" id="ARBA00023157"/>
    </source>
</evidence>
<dbReference type="SUPFAM" id="SSF49785">
    <property type="entry name" value="Galactose-binding domain-like"/>
    <property type="match status" value="1"/>
</dbReference>
<evidence type="ECO:0000256" key="8">
    <source>
        <dbReference type="ARBA" id="ARBA00022777"/>
    </source>
</evidence>
<dbReference type="Gene3D" id="2.60.120.1190">
    <property type="match status" value="1"/>
</dbReference>
<feature type="domain" description="Protein kinase" evidence="20">
    <location>
        <begin position="408"/>
        <end position="718"/>
    </location>
</feature>
<proteinExistence type="inferred from homology"/>
<evidence type="ECO:0000259" key="20">
    <source>
        <dbReference type="PROSITE" id="PS50011"/>
    </source>
</evidence>
<dbReference type="Pfam" id="PF07714">
    <property type="entry name" value="PK_Tyr_Ser-Thr"/>
    <property type="match status" value="1"/>
</dbReference>
<keyword evidence="4" id="KW-0808">Transferase</keyword>
<organism evidence="22 23">
    <name type="scientific">Kryptolebias marmoratus</name>
    <name type="common">Mangrove killifish</name>
    <name type="synonym">Rivulus marmoratus</name>
    <dbReference type="NCBI Taxonomy" id="37003"/>
    <lineage>
        <taxon>Eukaryota</taxon>
        <taxon>Metazoa</taxon>
        <taxon>Chordata</taxon>
        <taxon>Craniata</taxon>
        <taxon>Vertebrata</taxon>
        <taxon>Euteleostomi</taxon>
        <taxon>Actinopterygii</taxon>
        <taxon>Neopterygii</taxon>
        <taxon>Teleostei</taxon>
        <taxon>Neoteleostei</taxon>
        <taxon>Acanthomorphata</taxon>
        <taxon>Ovalentaria</taxon>
        <taxon>Atherinomorphae</taxon>
        <taxon>Cyprinodontiformes</taxon>
        <taxon>Rivulidae</taxon>
        <taxon>Kryptolebias</taxon>
    </lineage>
</organism>
<dbReference type="GO" id="GO:0005524">
    <property type="term" value="F:ATP binding"/>
    <property type="evidence" value="ECO:0007669"/>
    <property type="project" value="UniProtKB-KW"/>
</dbReference>
<evidence type="ECO:0000256" key="15">
    <source>
        <dbReference type="ARBA" id="ARBA00023180"/>
    </source>
</evidence>
<dbReference type="AlphaFoldDB" id="A0A3Q3ALL5"/>
<evidence type="ECO:0000259" key="21">
    <source>
        <dbReference type="PROSITE" id="PS50022"/>
    </source>
</evidence>
<evidence type="ECO:0000256" key="10">
    <source>
        <dbReference type="ARBA" id="ARBA00022989"/>
    </source>
</evidence>
<dbReference type="SMART" id="SM00219">
    <property type="entry name" value="TyrKc"/>
    <property type="match status" value="1"/>
</dbReference>
<sequence length="726" mass="81887">FHLMSCRYALGMEDGTIPDSDITASSAWSDSTEAKHGRLSTGEGDGAWCPVGPVFPSGSEYLQVDLHKLHFLALVGTQGRHADGLGQEFARSYRLRYSRDGQKWITWKDRWGQEVVSGNENTYDVVLKDLGPPIVARMVRFYPLADRVMSVCLRVELYGCVWNDGLKAYTAPVGHVMNLLGMPVYLNDSTYDGTSEHGMQFGGLGQLCDGVLGGDDFIETKELRVWPGYDYLGWSREALGQGSVDIEFHFEKPRLFHNMQVHSNNRHTQGVRVFSKVECLFKPGLLQPWSSPVLTLPVPLEDLKDPSSQLISIPLAGRLAQILRCKFYFADRWLLISEISFLSDSRFKHLYNLFLRWVSLGRKFSAITPRAGLPVAKDDSSNTAILIGCLVGIILLLLAVIAVILWRQYWKKILGKVGLDESYAQPRRSPHLVHLCEIENPQDLPNLEFPFNVRKGRPLLVAVKILRPDASKNARNDFLKEVKILSRLKDPNIIRLLGVCVSSDPLCMVTEYMECGDLNQYLSHRVLLDKTGPSHSTPTISYPALIAMASQIASGMKFLSSLNFVHRDLATRNCLVGGERDENGEDQGGERHIKIADFGMSRNLYAGDYYRIQGRAVLPIRWMAWECILMGKFTTASDVWAFGVTLWEMLSVCQEQPYSNLTDEQVIDNAGEFFRDQGRQVYLSRPAVCPQGLYELMLSCWNRDCKLRPSFAYIHSFLTEDAMNMV</sequence>
<dbReference type="InterPro" id="IPR001245">
    <property type="entry name" value="Ser-Thr/Tyr_kinase_cat_dom"/>
</dbReference>
<dbReference type="InterPro" id="IPR048525">
    <property type="entry name" value="DDR1-2_DS-like"/>
</dbReference>
<evidence type="ECO:0000256" key="7">
    <source>
        <dbReference type="ARBA" id="ARBA00022741"/>
    </source>
</evidence>
<dbReference type="GO" id="GO:0005518">
    <property type="term" value="F:collagen binding"/>
    <property type="evidence" value="ECO:0007669"/>
    <property type="project" value="TreeGrafter"/>
</dbReference>
<keyword evidence="13" id="KW-1015">Disulfide bond</keyword>
<dbReference type="Proteomes" id="UP000264800">
    <property type="component" value="Unplaced"/>
</dbReference>
<accession>A0A3Q3ALL5</accession>
<keyword evidence="9" id="KW-0067">ATP-binding</keyword>
<evidence type="ECO:0000256" key="5">
    <source>
        <dbReference type="ARBA" id="ARBA00022692"/>
    </source>
</evidence>
<comment type="catalytic activity">
    <reaction evidence="16">
        <text>L-tyrosyl-[protein] + ATP = O-phospho-L-tyrosyl-[protein] + ADP + H(+)</text>
        <dbReference type="Rhea" id="RHEA:10596"/>
        <dbReference type="Rhea" id="RHEA-COMP:10136"/>
        <dbReference type="Rhea" id="RHEA-COMP:20101"/>
        <dbReference type="ChEBI" id="CHEBI:15378"/>
        <dbReference type="ChEBI" id="CHEBI:30616"/>
        <dbReference type="ChEBI" id="CHEBI:46858"/>
        <dbReference type="ChEBI" id="CHEBI:61978"/>
        <dbReference type="ChEBI" id="CHEBI:456216"/>
        <dbReference type="EC" id="2.7.10.1"/>
    </reaction>
</comment>
<dbReference type="InterPro" id="IPR011009">
    <property type="entry name" value="Kinase-like_dom_sf"/>
</dbReference>
<dbReference type="PROSITE" id="PS00109">
    <property type="entry name" value="PROTEIN_KINASE_TYR"/>
    <property type="match status" value="1"/>
</dbReference>
<evidence type="ECO:0000256" key="16">
    <source>
        <dbReference type="ARBA" id="ARBA00051243"/>
    </source>
</evidence>